<dbReference type="PANTHER" id="PTHR30472:SF37">
    <property type="entry name" value="FE(3+) DICITRATE TRANSPORT SYSTEM PERMEASE PROTEIN FECD-RELATED"/>
    <property type="match status" value="1"/>
</dbReference>
<evidence type="ECO:0000256" key="5">
    <source>
        <dbReference type="ARBA" id="ARBA00022692"/>
    </source>
</evidence>
<feature type="transmembrane region" description="Helical" evidence="8">
    <location>
        <begin position="51"/>
        <end position="68"/>
    </location>
</feature>
<feature type="transmembrane region" description="Helical" evidence="8">
    <location>
        <begin position="177"/>
        <end position="203"/>
    </location>
</feature>
<feature type="transmembrane region" description="Helical" evidence="8">
    <location>
        <begin position="80"/>
        <end position="103"/>
    </location>
</feature>
<name>A0A5S9NQZ9_9HYPH</name>
<feature type="transmembrane region" description="Helical" evidence="8">
    <location>
        <begin position="381"/>
        <end position="401"/>
    </location>
</feature>
<feature type="transmembrane region" description="Helical" evidence="8">
    <location>
        <begin position="338"/>
        <end position="361"/>
    </location>
</feature>
<keyword evidence="5 8" id="KW-0812">Transmembrane</keyword>
<evidence type="ECO:0000313" key="10">
    <source>
        <dbReference type="Proteomes" id="UP000433050"/>
    </source>
</evidence>
<keyword evidence="7 8" id="KW-0472">Membrane</keyword>
<evidence type="ECO:0000256" key="7">
    <source>
        <dbReference type="ARBA" id="ARBA00023136"/>
    </source>
</evidence>
<evidence type="ECO:0000256" key="6">
    <source>
        <dbReference type="ARBA" id="ARBA00022989"/>
    </source>
</evidence>
<feature type="transmembrane region" description="Helical" evidence="8">
    <location>
        <begin position="624"/>
        <end position="644"/>
    </location>
</feature>
<keyword evidence="10" id="KW-1185">Reference proteome</keyword>
<dbReference type="PANTHER" id="PTHR30472">
    <property type="entry name" value="FERRIC ENTEROBACTIN TRANSPORT SYSTEM PERMEASE PROTEIN"/>
    <property type="match status" value="1"/>
</dbReference>
<dbReference type="Proteomes" id="UP000433050">
    <property type="component" value="Unassembled WGS sequence"/>
</dbReference>
<evidence type="ECO:0000256" key="8">
    <source>
        <dbReference type="SAM" id="Phobius"/>
    </source>
</evidence>
<keyword evidence="4" id="KW-1003">Cell membrane</keyword>
<feature type="transmembrane region" description="Helical" evidence="8">
    <location>
        <begin position="468"/>
        <end position="501"/>
    </location>
</feature>
<dbReference type="EMBL" id="CACSAS010000001">
    <property type="protein sequence ID" value="CAA0092908.1"/>
    <property type="molecule type" value="Genomic_DNA"/>
</dbReference>
<dbReference type="GO" id="GO:0022857">
    <property type="term" value="F:transmembrane transporter activity"/>
    <property type="evidence" value="ECO:0007669"/>
    <property type="project" value="InterPro"/>
</dbReference>
<dbReference type="InterPro" id="IPR037294">
    <property type="entry name" value="ABC_BtuC-like"/>
</dbReference>
<feature type="transmembrane region" description="Helical" evidence="8">
    <location>
        <begin position="134"/>
        <end position="157"/>
    </location>
</feature>
<evidence type="ECO:0000256" key="1">
    <source>
        <dbReference type="ARBA" id="ARBA00004651"/>
    </source>
</evidence>
<feature type="transmembrane region" description="Helical" evidence="8">
    <location>
        <begin position="599"/>
        <end position="617"/>
    </location>
</feature>
<keyword evidence="3" id="KW-0813">Transport</keyword>
<accession>A0A5S9NQZ9</accession>
<dbReference type="AlphaFoldDB" id="A0A5S9NQZ9"/>
<evidence type="ECO:0000313" key="9">
    <source>
        <dbReference type="EMBL" id="CAA0092908.1"/>
    </source>
</evidence>
<feature type="transmembrane region" description="Helical" evidence="8">
    <location>
        <begin position="556"/>
        <end position="579"/>
    </location>
</feature>
<feature type="transmembrane region" description="Helical" evidence="8">
    <location>
        <begin position="413"/>
        <end position="432"/>
    </location>
</feature>
<dbReference type="NCBIfam" id="NF007866">
    <property type="entry name" value="PRK10577.1-2"/>
    <property type="match status" value="1"/>
</dbReference>
<gene>
    <name evidence="9" type="primary">fhuB</name>
    <name evidence="9" type="ORF">STARVERO_01541</name>
</gene>
<dbReference type="Pfam" id="PF01032">
    <property type="entry name" value="FecCD"/>
    <property type="match status" value="2"/>
</dbReference>
<dbReference type="RefSeq" id="WP_159598441.1">
    <property type="nucleotide sequence ID" value="NZ_CACSAS010000001.1"/>
</dbReference>
<dbReference type="Gene3D" id="1.10.3470.10">
    <property type="entry name" value="ABC transporter involved in vitamin B12 uptake, BtuC"/>
    <property type="match status" value="2"/>
</dbReference>
<dbReference type="GO" id="GO:0005886">
    <property type="term" value="C:plasma membrane"/>
    <property type="evidence" value="ECO:0007669"/>
    <property type="project" value="UniProtKB-SubCell"/>
</dbReference>
<comment type="similarity">
    <text evidence="2">Belongs to the binding-protein-dependent transport system permease family. FecCD subfamily.</text>
</comment>
<dbReference type="InterPro" id="IPR000522">
    <property type="entry name" value="ABC_transptr_permease_BtuC"/>
</dbReference>
<proteinExistence type="inferred from homology"/>
<feature type="transmembrane region" description="Helical" evidence="8">
    <location>
        <begin position="215"/>
        <end position="235"/>
    </location>
</feature>
<evidence type="ECO:0000256" key="3">
    <source>
        <dbReference type="ARBA" id="ARBA00022448"/>
    </source>
</evidence>
<organism evidence="9 10">
    <name type="scientific">Starkeya nomas</name>
    <dbReference type="NCBI Taxonomy" id="2666134"/>
    <lineage>
        <taxon>Bacteria</taxon>
        <taxon>Pseudomonadati</taxon>
        <taxon>Pseudomonadota</taxon>
        <taxon>Alphaproteobacteria</taxon>
        <taxon>Hyphomicrobiales</taxon>
        <taxon>Xanthobacteraceae</taxon>
        <taxon>Starkeya</taxon>
    </lineage>
</organism>
<feature type="transmembrane region" description="Helical" evidence="8">
    <location>
        <begin position="513"/>
        <end position="535"/>
    </location>
</feature>
<dbReference type="CDD" id="cd06550">
    <property type="entry name" value="TM_ABC_iron-siderophores_like"/>
    <property type="match status" value="1"/>
</dbReference>
<dbReference type="GO" id="GO:0033214">
    <property type="term" value="P:siderophore-iron import into cell"/>
    <property type="evidence" value="ECO:0007669"/>
    <property type="project" value="TreeGrafter"/>
</dbReference>
<feature type="transmembrane region" description="Helical" evidence="8">
    <location>
        <begin position="266"/>
        <end position="289"/>
    </location>
</feature>
<comment type="subcellular location">
    <subcellularLocation>
        <location evidence="1">Cell membrane</location>
        <topology evidence="1">Multi-pass membrane protein</topology>
    </subcellularLocation>
</comment>
<feature type="transmembrane region" description="Helical" evidence="8">
    <location>
        <begin position="438"/>
        <end position="459"/>
    </location>
</feature>
<dbReference type="SUPFAM" id="SSF81345">
    <property type="entry name" value="ABC transporter involved in vitamin B12 uptake, BtuC"/>
    <property type="match status" value="2"/>
</dbReference>
<evidence type="ECO:0000256" key="4">
    <source>
        <dbReference type="ARBA" id="ARBA00022475"/>
    </source>
</evidence>
<feature type="transmembrane region" description="Helical" evidence="8">
    <location>
        <begin position="109"/>
        <end position="127"/>
    </location>
</feature>
<feature type="transmembrane region" description="Helical" evidence="8">
    <location>
        <begin position="241"/>
        <end position="259"/>
    </location>
</feature>
<sequence>MADTVADLRFSRLWGGAALLALCAAVAAVLTRPGVPGLDDVVLWQVALPRGAVALLAGGALGLSGALLQRVLRNPIADPSTLGIAAGAQLALTLALAFAPGLAVAGRETIALAGGAGAAVLVLALGWRRGLDPVTVVLSGMMIALVAGAVSATLVLARGEYVLSLYIWGAGSLAQQGWGSVATIGSRLVLGLAATALLARPLALLGLDDAGARSLGLGLAGARLAAMTVAVWLAATVTAEVGVIGFVGLAAPAFARLAGARTSRQIMTLAPITGALVLSLADSFVQLAGTDGHDLAPTGAATALLGGPLLLWLLPRVHSVDRLRHRAAAAVRRLRRPAWALAGLAGVVLLVALAALTIGRAADGWHVAGGELFTELLPFRAPRLVAAGGAGMMLAAAGLVMQRMTGNPMASPEVLGVSAGGGVGLAVLLFAGAAAGPLVLVGMGAGALAVLLVMLAVAARSGFGPERLLLAGIACGALCMAVISTVLASGGMTAYMLLVWMSGSTNRVGPLEAWTAVGATLVLVAPLFLLERWMTVLPLGATASRSLGMPVRRARLVLAVLAALLTAAASFVAGPLSLVGLMAPHLARLMGFVRLREQLAAALLLGALLLILADWLARLVVFPYQVPTGLFAALIGGPYLIWLLHRGGTQRD</sequence>
<protein>
    <submittedName>
        <fullName evidence="9">Iron(3+)-hydroxamate import system permease protein FhuB</fullName>
    </submittedName>
</protein>
<reference evidence="9 10" key="1">
    <citation type="submission" date="2019-12" db="EMBL/GenBank/DDBJ databases">
        <authorList>
            <person name="Reyes-Prieto M."/>
        </authorList>
    </citation>
    <scope>NUCLEOTIDE SEQUENCE [LARGE SCALE GENOMIC DNA]</scope>
    <source>
        <strain evidence="9">HF14-78462</strain>
    </source>
</reference>
<keyword evidence="6 8" id="KW-1133">Transmembrane helix</keyword>
<evidence type="ECO:0000256" key="2">
    <source>
        <dbReference type="ARBA" id="ARBA00007935"/>
    </source>
</evidence>
<feature type="transmembrane region" description="Helical" evidence="8">
    <location>
        <begin position="295"/>
        <end position="317"/>
    </location>
</feature>